<dbReference type="Pfam" id="PF00069">
    <property type="entry name" value="Pkinase"/>
    <property type="match status" value="1"/>
</dbReference>
<organism evidence="4 5">
    <name type="scientific">Panagrellus redivivus</name>
    <name type="common">Microworm</name>
    <dbReference type="NCBI Taxonomy" id="6233"/>
    <lineage>
        <taxon>Eukaryota</taxon>
        <taxon>Metazoa</taxon>
        <taxon>Ecdysozoa</taxon>
        <taxon>Nematoda</taxon>
        <taxon>Chromadorea</taxon>
        <taxon>Rhabditida</taxon>
        <taxon>Tylenchina</taxon>
        <taxon>Panagrolaimomorpha</taxon>
        <taxon>Panagrolaimoidea</taxon>
        <taxon>Panagrolaimidae</taxon>
        <taxon>Panagrellus</taxon>
    </lineage>
</organism>
<accession>A0A7E4UUB0</accession>
<sequence>MTEEEHNDKLPQVGEIIASRRQHYEAMKLLGKGGFGAVFHVRRVADDAQFAMKCETYDVKKQVLTMDCKVLRGAYMIRSPHFCTVLDRGKVHERFRFLIMKLVGKNLWELRIATPTMRFSLNTSLKAAEQSLMSIEDLHKVGYLHRDIKPGNFAIGMECNQEQQIIYMLDFGLCRKFLGDQTHKDLRMPRASAPFRGTTRYASLAALRQIEQSRKDDIEAWLYMVVEWTAGQLPWRKLKGSDKEDVLKWKEDVRSGEALDDFLTDCPKRQFTAIMQYLDSLVYQSIPDYDYVYYCIQHACRVNGIDPTEPLDWDPTRLYHGPCRADRDKRGEETSKIPADSAAAGAATKSFTTDNDAAGSKKKKVA</sequence>
<dbReference type="InterPro" id="IPR000719">
    <property type="entry name" value="Prot_kinase_dom"/>
</dbReference>
<dbReference type="InterPro" id="IPR017441">
    <property type="entry name" value="Protein_kinase_ATP_BS"/>
</dbReference>
<dbReference type="PROSITE" id="PS00107">
    <property type="entry name" value="PROTEIN_KINASE_ATP"/>
    <property type="match status" value="1"/>
</dbReference>
<keyword evidence="4" id="KW-1185">Reference proteome</keyword>
<feature type="region of interest" description="Disordered" evidence="2">
    <location>
        <begin position="322"/>
        <end position="366"/>
    </location>
</feature>
<dbReference type="Proteomes" id="UP000492821">
    <property type="component" value="Unassembled WGS sequence"/>
</dbReference>
<dbReference type="AlphaFoldDB" id="A0A7E4UUB0"/>
<dbReference type="Gene3D" id="1.10.510.10">
    <property type="entry name" value="Transferase(Phosphotransferase) domain 1"/>
    <property type="match status" value="1"/>
</dbReference>
<dbReference type="SUPFAM" id="SSF56112">
    <property type="entry name" value="Protein kinase-like (PK-like)"/>
    <property type="match status" value="1"/>
</dbReference>
<evidence type="ECO:0000256" key="2">
    <source>
        <dbReference type="SAM" id="MobiDB-lite"/>
    </source>
</evidence>
<name>A0A7E4UUB0_PANRE</name>
<dbReference type="FunFam" id="1.10.510.10:FF:000932">
    <property type="entry name" value="Protein CBG09188"/>
    <property type="match status" value="1"/>
</dbReference>
<dbReference type="GO" id="GO:0004672">
    <property type="term" value="F:protein kinase activity"/>
    <property type="evidence" value="ECO:0007669"/>
    <property type="project" value="InterPro"/>
</dbReference>
<dbReference type="PROSITE" id="PS50011">
    <property type="entry name" value="PROTEIN_KINASE_DOM"/>
    <property type="match status" value="1"/>
</dbReference>
<dbReference type="SMART" id="SM00220">
    <property type="entry name" value="S_TKc"/>
    <property type="match status" value="1"/>
</dbReference>
<reference evidence="5" key="2">
    <citation type="submission" date="2020-10" db="UniProtKB">
        <authorList>
            <consortium name="WormBaseParasite"/>
        </authorList>
    </citation>
    <scope>IDENTIFICATION</scope>
</reference>
<reference evidence="4" key="1">
    <citation type="journal article" date="2013" name="Genetics">
        <title>The draft genome and transcriptome of Panagrellus redivivus are shaped by the harsh demands of a free-living lifestyle.</title>
        <authorList>
            <person name="Srinivasan J."/>
            <person name="Dillman A.R."/>
            <person name="Macchietto M.G."/>
            <person name="Heikkinen L."/>
            <person name="Lakso M."/>
            <person name="Fracchia K.M."/>
            <person name="Antoshechkin I."/>
            <person name="Mortazavi A."/>
            <person name="Wong G."/>
            <person name="Sternberg P.W."/>
        </authorList>
    </citation>
    <scope>NUCLEOTIDE SEQUENCE [LARGE SCALE GENOMIC DNA]</scope>
    <source>
        <strain evidence="4">MT8872</strain>
    </source>
</reference>
<dbReference type="PANTHER" id="PTHR11909">
    <property type="entry name" value="CASEIN KINASE-RELATED"/>
    <property type="match status" value="1"/>
</dbReference>
<evidence type="ECO:0000313" key="4">
    <source>
        <dbReference type="Proteomes" id="UP000492821"/>
    </source>
</evidence>
<dbReference type="InterPro" id="IPR050235">
    <property type="entry name" value="CK1_Ser-Thr_kinase"/>
</dbReference>
<keyword evidence="1" id="KW-0067">ATP-binding</keyword>
<feature type="compositionally biased region" description="Basic and acidic residues" evidence="2">
    <location>
        <begin position="323"/>
        <end position="335"/>
    </location>
</feature>
<evidence type="ECO:0000256" key="1">
    <source>
        <dbReference type="PROSITE-ProRule" id="PRU10141"/>
    </source>
</evidence>
<feature type="domain" description="Protein kinase" evidence="3">
    <location>
        <begin position="24"/>
        <end position="292"/>
    </location>
</feature>
<evidence type="ECO:0000313" key="5">
    <source>
        <dbReference type="WBParaSite" id="Pan_g12862.t1"/>
    </source>
</evidence>
<proteinExistence type="predicted"/>
<dbReference type="InterPro" id="IPR011009">
    <property type="entry name" value="Kinase-like_dom_sf"/>
</dbReference>
<dbReference type="GO" id="GO:0005524">
    <property type="term" value="F:ATP binding"/>
    <property type="evidence" value="ECO:0007669"/>
    <property type="project" value="UniProtKB-UniRule"/>
</dbReference>
<keyword evidence="1" id="KW-0547">Nucleotide-binding</keyword>
<evidence type="ECO:0000259" key="3">
    <source>
        <dbReference type="PROSITE" id="PS50011"/>
    </source>
</evidence>
<feature type="binding site" evidence="1">
    <location>
        <position position="53"/>
    </location>
    <ligand>
        <name>ATP</name>
        <dbReference type="ChEBI" id="CHEBI:30616"/>
    </ligand>
</feature>
<dbReference type="WBParaSite" id="Pan_g12862.t1">
    <property type="protein sequence ID" value="Pan_g12862.t1"/>
    <property type="gene ID" value="Pan_g12862"/>
</dbReference>
<protein>
    <submittedName>
        <fullName evidence="5">Protein kinase domain-containing protein</fullName>
    </submittedName>
</protein>